<accession>A0A5E4RDW8</accession>
<proteinExistence type="predicted"/>
<protein>
    <submittedName>
        <fullName evidence="2">Uncharacterized protein</fullName>
    </submittedName>
</protein>
<evidence type="ECO:0000313" key="2">
    <source>
        <dbReference type="EMBL" id="VVD61480.1"/>
    </source>
</evidence>
<name>A0A5E4RDW8_9BURK</name>
<keyword evidence="1" id="KW-0472">Membrane</keyword>
<keyword evidence="1" id="KW-1133">Transmembrane helix</keyword>
<feature type="transmembrane region" description="Helical" evidence="1">
    <location>
        <begin position="108"/>
        <end position="128"/>
    </location>
</feature>
<dbReference type="Proteomes" id="UP000384354">
    <property type="component" value="Unassembled WGS sequence"/>
</dbReference>
<evidence type="ECO:0000313" key="3">
    <source>
        <dbReference type="Proteomes" id="UP000384354"/>
    </source>
</evidence>
<dbReference type="OrthoDB" id="9134728at2"/>
<dbReference type="RefSeq" id="WP_150562037.1">
    <property type="nucleotide sequence ID" value="NZ_CABPSL010000001.1"/>
</dbReference>
<gene>
    <name evidence="2" type="ORF">PCE31106_00119</name>
</gene>
<sequence>MARIEGRLKMLGEGRVDQYGWTIRTVAEIGDREIHNLRVSPRLSNYLNVGEPVALGVQRVLGATTVYAVASPDGRVRHGAIGGLLFLLMLYVLAGLFCWHEITNHGSALYGAALAVIGWMALGPLNAIRLCVAFDPMKT</sequence>
<dbReference type="AlphaFoldDB" id="A0A5E4RDW8"/>
<evidence type="ECO:0000256" key="1">
    <source>
        <dbReference type="SAM" id="Phobius"/>
    </source>
</evidence>
<organism evidence="2 3">
    <name type="scientific">Pandoraea cepalis</name>
    <dbReference type="NCBI Taxonomy" id="2508294"/>
    <lineage>
        <taxon>Bacteria</taxon>
        <taxon>Pseudomonadati</taxon>
        <taxon>Pseudomonadota</taxon>
        <taxon>Betaproteobacteria</taxon>
        <taxon>Burkholderiales</taxon>
        <taxon>Burkholderiaceae</taxon>
        <taxon>Pandoraea</taxon>
    </lineage>
</organism>
<feature type="transmembrane region" description="Helical" evidence="1">
    <location>
        <begin position="81"/>
        <end position="102"/>
    </location>
</feature>
<keyword evidence="1" id="KW-0812">Transmembrane</keyword>
<dbReference type="EMBL" id="CABPSL010000001">
    <property type="protein sequence ID" value="VVD61480.1"/>
    <property type="molecule type" value="Genomic_DNA"/>
</dbReference>
<reference evidence="2 3" key="1">
    <citation type="submission" date="2019-08" db="EMBL/GenBank/DDBJ databases">
        <authorList>
            <person name="Peeters C."/>
        </authorList>
    </citation>
    <scope>NUCLEOTIDE SEQUENCE [LARGE SCALE GENOMIC DNA]</scope>
    <source>
        <strain evidence="2 3">LMG 31106</strain>
    </source>
</reference>